<protein>
    <submittedName>
        <fullName evidence="1">Uncharacterized protein</fullName>
    </submittedName>
</protein>
<sequence length="819" mass="97739">MSSVIELIKELNDLPGEEIIQKLLSFEMWPFQKKDDLTIQLQDFTTISNKLKEYFFEKTDLGSLSVLSILGFLKSNKTKRRQLIDFLDFLNFRPENYSNDFLYSFLFPKPIEIFLACGDLEIGKKILDVLIINTDLIQYSNSNILSILLSNILSFCEIFPTKRFIQLARIDFNLKGDLELDKENNDLDYFQGKATGKERNLKKKKKDFSINYYHKTKETLCKFEINIEKYNWKKERFSNLFQKIYKENQINPTNEILPSIVMRILTIKSLYKNKNYFYHLFLYILGCLQSLIIYENKIYENNYLNNLFTFEPTIIDQLIEMIVTEKQINLQIKQLCINILSDLIKYQYNKKKTLKIENFLQKKIFWKQIIIPTLQLIKDDYTKIMKMDFMKCQNLLSIFKFLQYISSNEISSYYIMKYNIWGKYLKYMIQNWENYQLNIISYCFNIFNDLRSIRNDEREIGFFITFALSIFEKYFIIHNRKQLNNNTNNNPKNDLKRIKLNDSNYYNVKPNDNDGNNGGGSDGLIVKNNLIKPVIENNYTVQNETTKTLIKGILFGCLKSIKIIPKNKKIIQQLLQIFRIMYPNLECLQINTKHFRVIYQLLNRIFKNKHSSNKILRTLIPSYYFTLLNQYLPNHLIHLKLILKVVTSASRNTSLKKFIITNNLPNFIFKSIISKEMVFIMEKKSSLLVEICELFQIFLQRQVLQVNQNLFVVLKNYFQEIKIFAEQYQRTIIFEFNKTEKLNNESELQEILNRASNILKILFYILKGEKTKKIFIKSELIPHLNNYFFQLISIFPNFPKKIKDPFINLLNIFNLSEKK</sequence>
<dbReference type="Proteomes" id="UP001150062">
    <property type="component" value="Unassembled WGS sequence"/>
</dbReference>
<name>A0ABQ8X3F8_9EUKA</name>
<proteinExistence type="predicted"/>
<dbReference type="EMBL" id="JAOAOG010000338">
    <property type="protein sequence ID" value="KAJ6227092.1"/>
    <property type="molecule type" value="Genomic_DNA"/>
</dbReference>
<evidence type="ECO:0000313" key="2">
    <source>
        <dbReference type="Proteomes" id="UP001150062"/>
    </source>
</evidence>
<keyword evidence="2" id="KW-1185">Reference proteome</keyword>
<gene>
    <name evidence="1" type="ORF">M0813_10246</name>
</gene>
<organism evidence="1 2">
    <name type="scientific">Anaeramoeba flamelloides</name>
    <dbReference type="NCBI Taxonomy" id="1746091"/>
    <lineage>
        <taxon>Eukaryota</taxon>
        <taxon>Metamonada</taxon>
        <taxon>Anaeramoebidae</taxon>
        <taxon>Anaeramoeba</taxon>
    </lineage>
</organism>
<comment type="caution">
    <text evidence="1">The sequence shown here is derived from an EMBL/GenBank/DDBJ whole genome shotgun (WGS) entry which is preliminary data.</text>
</comment>
<reference evidence="1" key="1">
    <citation type="submission" date="2022-08" db="EMBL/GenBank/DDBJ databases">
        <title>Novel sulfate-reducing endosymbionts in the free-living metamonad Anaeramoeba.</title>
        <authorList>
            <person name="Jerlstrom-Hultqvist J."/>
            <person name="Cepicka I."/>
            <person name="Gallot-Lavallee L."/>
            <person name="Salas-Leiva D."/>
            <person name="Curtis B.A."/>
            <person name="Zahonova K."/>
            <person name="Pipaliya S."/>
            <person name="Dacks J."/>
            <person name="Roger A.J."/>
        </authorList>
    </citation>
    <scope>NUCLEOTIDE SEQUENCE</scope>
    <source>
        <strain evidence="1">Schooner1</strain>
    </source>
</reference>
<evidence type="ECO:0000313" key="1">
    <source>
        <dbReference type="EMBL" id="KAJ6227092.1"/>
    </source>
</evidence>
<accession>A0ABQ8X3F8</accession>